<comment type="caution">
    <text evidence="12">The sequence shown here is derived from an EMBL/GenBank/DDBJ whole genome shotgun (WGS) entry which is preliminary data.</text>
</comment>
<evidence type="ECO:0000259" key="10">
    <source>
        <dbReference type="Pfam" id="PF13456"/>
    </source>
</evidence>
<dbReference type="PANTHER" id="PTHR33064">
    <property type="entry name" value="POL PROTEIN"/>
    <property type="match status" value="1"/>
</dbReference>
<keyword evidence="1" id="KW-0645">Protease</keyword>
<dbReference type="Proteomes" id="UP001165121">
    <property type="component" value="Unassembled WGS sequence"/>
</dbReference>
<keyword evidence="2" id="KW-0808">Transferase</keyword>
<feature type="domain" description="RNase H type-1" evidence="10">
    <location>
        <begin position="164"/>
        <end position="278"/>
    </location>
</feature>
<keyword evidence="3" id="KW-0548">Nucleotidyltransferase</keyword>
<feature type="region of interest" description="Disordered" evidence="9">
    <location>
        <begin position="326"/>
        <end position="361"/>
    </location>
</feature>
<evidence type="ECO:0000256" key="8">
    <source>
        <dbReference type="ARBA" id="ARBA00022918"/>
    </source>
</evidence>
<dbReference type="Pfam" id="PF17917">
    <property type="entry name" value="RT_RNaseH"/>
    <property type="match status" value="1"/>
</dbReference>
<evidence type="ECO:0000256" key="7">
    <source>
        <dbReference type="ARBA" id="ARBA00022801"/>
    </source>
</evidence>
<evidence type="ECO:0000313" key="13">
    <source>
        <dbReference type="Proteomes" id="UP001165121"/>
    </source>
</evidence>
<dbReference type="SUPFAM" id="SSF56672">
    <property type="entry name" value="DNA/RNA polymerases"/>
    <property type="match status" value="1"/>
</dbReference>
<dbReference type="InterPro" id="IPR002156">
    <property type="entry name" value="RNaseH_domain"/>
</dbReference>
<dbReference type="Gene3D" id="3.30.420.10">
    <property type="entry name" value="Ribonuclease H-like superfamily/Ribonuclease H"/>
    <property type="match status" value="1"/>
</dbReference>
<dbReference type="SUPFAM" id="SSF53098">
    <property type="entry name" value="Ribonuclease H-like"/>
    <property type="match status" value="1"/>
</dbReference>
<gene>
    <name evidence="12" type="ORF">Pfra01_002344800</name>
</gene>
<dbReference type="InterPro" id="IPR051320">
    <property type="entry name" value="Viral_Replic_Matur_Polypro"/>
</dbReference>
<evidence type="ECO:0000256" key="4">
    <source>
        <dbReference type="ARBA" id="ARBA00022722"/>
    </source>
</evidence>
<proteinExistence type="predicted"/>
<evidence type="ECO:0000256" key="1">
    <source>
        <dbReference type="ARBA" id="ARBA00022670"/>
    </source>
</evidence>
<name>A0A9W7D2J1_9STRA</name>
<keyword evidence="8" id="KW-0695">RNA-directed DNA polymerase</keyword>
<evidence type="ECO:0000256" key="3">
    <source>
        <dbReference type="ARBA" id="ARBA00022695"/>
    </source>
</evidence>
<evidence type="ECO:0000256" key="6">
    <source>
        <dbReference type="ARBA" id="ARBA00022759"/>
    </source>
</evidence>
<dbReference type="GO" id="GO:0003964">
    <property type="term" value="F:RNA-directed DNA polymerase activity"/>
    <property type="evidence" value="ECO:0007669"/>
    <property type="project" value="UniProtKB-KW"/>
</dbReference>
<evidence type="ECO:0000313" key="12">
    <source>
        <dbReference type="EMBL" id="GMF55606.1"/>
    </source>
</evidence>
<keyword evidence="13" id="KW-1185">Reference proteome</keyword>
<sequence length="361" mass="40442">MGTLMPIHDEMLHLVRFCGRVLKENELNYHPAEKEVLALLQVLKVCYTLLTGKTLHVYTRFSTLEWVFQSKSLFGRSVHFAVFLSQWHLKIKRVRERDIEFAKLLQSSITPFVPLDEAAAPLAPPSKGSATVRMAPHLLYTSISRDYDGYVMSFDGSPKTEKHGGHGSCSWILWKLPAWDIVIAASAHLPSTTVYIAEYSGMNNGVKSAIEYGVTNLIIVGDSRLAIQQSMGVIACRKESLQLKLSQHKELTAQLKSRRYLHVVRAYNAAADSLATEALESQVTKVVLCESRKTEFKALNKIPEVLYVDDQALAETNLPAQRMQPISQNETHAESQTVEEPHVTAGKMRPTQSLILSKNLK</sequence>
<dbReference type="InterPro" id="IPR036397">
    <property type="entry name" value="RNaseH_sf"/>
</dbReference>
<dbReference type="AlphaFoldDB" id="A0A9W7D2J1"/>
<feature type="compositionally biased region" description="Polar residues" evidence="9">
    <location>
        <begin position="326"/>
        <end position="338"/>
    </location>
</feature>
<keyword evidence="5" id="KW-0064">Aspartyl protease</keyword>
<dbReference type="GO" id="GO:0006508">
    <property type="term" value="P:proteolysis"/>
    <property type="evidence" value="ECO:0007669"/>
    <property type="project" value="UniProtKB-KW"/>
</dbReference>
<keyword evidence="4" id="KW-0540">Nuclease</keyword>
<dbReference type="InterPro" id="IPR043502">
    <property type="entry name" value="DNA/RNA_pol_sf"/>
</dbReference>
<evidence type="ECO:0000259" key="11">
    <source>
        <dbReference type="Pfam" id="PF17917"/>
    </source>
</evidence>
<dbReference type="GO" id="GO:0004523">
    <property type="term" value="F:RNA-DNA hybrid ribonuclease activity"/>
    <property type="evidence" value="ECO:0007669"/>
    <property type="project" value="InterPro"/>
</dbReference>
<dbReference type="OrthoDB" id="121903at2759"/>
<feature type="compositionally biased region" description="Polar residues" evidence="9">
    <location>
        <begin position="350"/>
        <end position="361"/>
    </location>
</feature>
<keyword evidence="6" id="KW-0255">Endonuclease</keyword>
<keyword evidence="7" id="KW-0378">Hydrolase</keyword>
<evidence type="ECO:0000256" key="2">
    <source>
        <dbReference type="ARBA" id="ARBA00022679"/>
    </source>
</evidence>
<accession>A0A9W7D2J1</accession>
<feature type="domain" description="Reverse transcriptase RNase H-like" evidence="11">
    <location>
        <begin position="9"/>
        <end position="86"/>
    </location>
</feature>
<dbReference type="Pfam" id="PF13456">
    <property type="entry name" value="RVT_3"/>
    <property type="match status" value="1"/>
</dbReference>
<evidence type="ECO:0000256" key="5">
    <source>
        <dbReference type="ARBA" id="ARBA00022750"/>
    </source>
</evidence>
<dbReference type="InterPro" id="IPR012337">
    <property type="entry name" value="RNaseH-like_sf"/>
</dbReference>
<dbReference type="EMBL" id="BSXT01003773">
    <property type="protein sequence ID" value="GMF55606.1"/>
    <property type="molecule type" value="Genomic_DNA"/>
</dbReference>
<reference evidence="12" key="1">
    <citation type="submission" date="2023-04" db="EMBL/GenBank/DDBJ databases">
        <title>Phytophthora fragariaefolia NBRC 109709.</title>
        <authorList>
            <person name="Ichikawa N."/>
            <person name="Sato H."/>
            <person name="Tonouchi N."/>
        </authorList>
    </citation>
    <scope>NUCLEOTIDE SEQUENCE</scope>
    <source>
        <strain evidence="12">NBRC 109709</strain>
    </source>
</reference>
<dbReference type="GO" id="GO:0004190">
    <property type="term" value="F:aspartic-type endopeptidase activity"/>
    <property type="evidence" value="ECO:0007669"/>
    <property type="project" value="UniProtKB-KW"/>
</dbReference>
<dbReference type="InterPro" id="IPR041373">
    <property type="entry name" value="RT_RNaseH"/>
</dbReference>
<organism evidence="12 13">
    <name type="scientific">Phytophthora fragariaefolia</name>
    <dbReference type="NCBI Taxonomy" id="1490495"/>
    <lineage>
        <taxon>Eukaryota</taxon>
        <taxon>Sar</taxon>
        <taxon>Stramenopiles</taxon>
        <taxon>Oomycota</taxon>
        <taxon>Peronosporomycetes</taxon>
        <taxon>Peronosporales</taxon>
        <taxon>Peronosporaceae</taxon>
        <taxon>Phytophthora</taxon>
    </lineage>
</organism>
<protein>
    <submittedName>
        <fullName evidence="12">Unnamed protein product</fullName>
    </submittedName>
</protein>
<evidence type="ECO:0000256" key="9">
    <source>
        <dbReference type="SAM" id="MobiDB-lite"/>
    </source>
</evidence>
<dbReference type="PANTHER" id="PTHR33064:SF37">
    <property type="entry name" value="RIBONUCLEASE H"/>
    <property type="match status" value="1"/>
</dbReference>
<dbReference type="GO" id="GO:0003676">
    <property type="term" value="F:nucleic acid binding"/>
    <property type="evidence" value="ECO:0007669"/>
    <property type="project" value="InterPro"/>
</dbReference>